<evidence type="ECO:0000313" key="1">
    <source>
        <dbReference type="EMBL" id="MFC5452345.1"/>
    </source>
</evidence>
<proteinExistence type="predicted"/>
<accession>A0ABW0KGF5</accession>
<dbReference type="Proteomes" id="UP001596044">
    <property type="component" value="Unassembled WGS sequence"/>
</dbReference>
<dbReference type="Pfam" id="PF14137">
    <property type="entry name" value="DUF4304"/>
    <property type="match status" value="1"/>
</dbReference>
<dbReference type="InterPro" id="IPR025412">
    <property type="entry name" value="DUF4304"/>
</dbReference>
<organism evidence="1 2">
    <name type="scientific">Paenibacillus aestuarii</name>
    <dbReference type="NCBI Taxonomy" id="516965"/>
    <lineage>
        <taxon>Bacteria</taxon>
        <taxon>Bacillati</taxon>
        <taxon>Bacillota</taxon>
        <taxon>Bacilli</taxon>
        <taxon>Bacillales</taxon>
        <taxon>Paenibacillaceae</taxon>
        <taxon>Paenibacillus</taxon>
    </lineage>
</organism>
<comment type="caution">
    <text evidence="1">The sequence shown here is derived from an EMBL/GenBank/DDBJ whole genome shotgun (WGS) entry which is preliminary data.</text>
</comment>
<dbReference type="RefSeq" id="WP_270880673.1">
    <property type="nucleotide sequence ID" value="NZ_JAQFVF010000034.1"/>
</dbReference>
<name>A0ABW0KGF5_9BACL</name>
<gene>
    <name evidence="1" type="ORF">ACFPOG_29475</name>
</gene>
<protein>
    <submittedName>
        <fullName evidence="1">DUF4304 domain-containing protein</fullName>
    </submittedName>
</protein>
<keyword evidence="2" id="KW-1185">Reference proteome</keyword>
<reference evidence="2" key="1">
    <citation type="journal article" date="2019" name="Int. J. Syst. Evol. Microbiol.">
        <title>The Global Catalogue of Microorganisms (GCM) 10K type strain sequencing project: providing services to taxonomists for standard genome sequencing and annotation.</title>
        <authorList>
            <consortium name="The Broad Institute Genomics Platform"/>
            <consortium name="The Broad Institute Genome Sequencing Center for Infectious Disease"/>
            <person name="Wu L."/>
            <person name="Ma J."/>
        </authorList>
    </citation>
    <scope>NUCLEOTIDE SEQUENCE [LARGE SCALE GENOMIC DNA]</scope>
    <source>
        <strain evidence="2">KACC 11904</strain>
    </source>
</reference>
<dbReference type="EMBL" id="JBHSMJ010000051">
    <property type="protein sequence ID" value="MFC5452345.1"/>
    <property type="molecule type" value="Genomic_DNA"/>
</dbReference>
<evidence type="ECO:0000313" key="2">
    <source>
        <dbReference type="Proteomes" id="UP001596044"/>
    </source>
</evidence>
<sequence length="169" mass="20210">MTTIVKLKEYGFSKKGQTFTREKRLGLKEEINFQRSQFNIPGYPYKFFLNIRTISERKIDTYVRLGKPSSIQIPDYYKQYLQSPLENRPNPEDVFTEEQIVAINQFNKSNEWLYSTEDELIELLYSSIRVIKTKGFCYFDANADLLQEDLTPQEYRIRQLELQKRLPKI</sequence>